<keyword evidence="5 8" id="KW-0460">Magnesium</keyword>
<evidence type="ECO:0000256" key="6">
    <source>
        <dbReference type="ARBA" id="ARBA00023098"/>
    </source>
</evidence>
<keyword evidence="8" id="KW-0963">Cytoplasm</keyword>
<keyword evidence="2 8" id="KW-0808">Transferase</keyword>
<comment type="similarity">
    <text evidence="8">Belongs to the P-Pant transferase superfamily. AcpS family.</text>
</comment>
<evidence type="ECO:0000256" key="3">
    <source>
        <dbReference type="ARBA" id="ARBA00022723"/>
    </source>
</evidence>
<dbReference type="InterPro" id="IPR002582">
    <property type="entry name" value="ACPS"/>
</dbReference>
<accession>A0A1B1N658</accession>
<dbReference type="RefSeq" id="WP_068700030.1">
    <property type="nucleotide sequence ID" value="NZ_CP014167.1"/>
</dbReference>
<keyword evidence="7 8" id="KW-0275">Fatty acid biosynthesis</keyword>
<dbReference type="GO" id="GO:0008897">
    <property type="term" value="F:holo-[acyl-carrier-protein] synthase activity"/>
    <property type="evidence" value="ECO:0007669"/>
    <property type="project" value="UniProtKB-UniRule"/>
</dbReference>
<evidence type="ECO:0000256" key="5">
    <source>
        <dbReference type="ARBA" id="ARBA00022842"/>
    </source>
</evidence>
<dbReference type="OrthoDB" id="517356at2"/>
<dbReference type="InterPro" id="IPR008278">
    <property type="entry name" value="4-PPantetheinyl_Trfase_dom"/>
</dbReference>
<dbReference type="Pfam" id="PF01648">
    <property type="entry name" value="ACPS"/>
    <property type="match status" value="1"/>
</dbReference>
<evidence type="ECO:0000313" key="10">
    <source>
        <dbReference type="EMBL" id="ANS76920.1"/>
    </source>
</evidence>
<dbReference type="STRING" id="1462996.AWM70_21980"/>
<evidence type="ECO:0000256" key="2">
    <source>
        <dbReference type="ARBA" id="ARBA00022679"/>
    </source>
</evidence>
<comment type="catalytic activity">
    <reaction evidence="8">
        <text>apo-[ACP] + CoA = holo-[ACP] + adenosine 3',5'-bisphosphate + H(+)</text>
        <dbReference type="Rhea" id="RHEA:12068"/>
        <dbReference type="Rhea" id="RHEA-COMP:9685"/>
        <dbReference type="Rhea" id="RHEA-COMP:9690"/>
        <dbReference type="ChEBI" id="CHEBI:15378"/>
        <dbReference type="ChEBI" id="CHEBI:29999"/>
        <dbReference type="ChEBI" id="CHEBI:57287"/>
        <dbReference type="ChEBI" id="CHEBI:58343"/>
        <dbReference type="ChEBI" id="CHEBI:64479"/>
        <dbReference type="EC" id="2.7.8.7"/>
    </reaction>
</comment>
<dbReference type="InterPro" id="IPR004568">
    <property type="entry name" value="Ppantetheine-prot_Trfase_dom"/>
</dbReference>
<dbReference type="HAMAP" id="MF_00101">
    <property type="entry name" value="AcpS"/>
    <property type="match status" value="1"/>
</dbReference>
<dbReference type="InterPro" id="IPR037143">
    <property type="entry name" value="4-PPantetheinyl_Trfase_dom_sf"/>
</dbReference>
<protein>
    <recommendedName>
        <fullName evidence="8">Holo-[acyl-carrier-protein] synthase</fullName>
        <shortName evidence="8">Holo-ACP synthase</shortName>
        <ecNumber evidence="8">2.7.8.7</ecNumber>
    </recommendedName>
    <alternativeName>
        <fullName evidence="8">4'-phosphopantetheinyl transferase AcpS</fullName>
    </alternativeName>
</protein>
<comment type="cofactor">
    <cofactor evidence="8">
        <name>Mg(2+)</name>
        <dbReference type="ChEBI" id="CHEBI:18420"/>
    </cofactor>
</comment>
<feature type="domain" description="4'-phosphopantetheinyl transferase" evidence="9">
    <location>
        <begin position="4"/>
        <end position="97"/>
    </location>
</feature>
<reference evidence="10 11" key="1">
    <citation type="submission" date="2016-01" db="EMBL/GenBank/DDBJ databases">
        <title>Complete Genome Sequence of Paenibacillus yonginensis DCY84, a novel Plant Growth-Promoting Bacteria with Elicitation of Induced Systemic Resistance.</title>
        <authorList>
            <person name="Kim Y.J."/>
            <person name="Yang D.C."/>
            <person name="Sukweenadhi J."/>
        </authorList>
    </citation>
    <scope>NUCLEOTIDE SEQUENCE [LARGE SCALE GENOMIC DNA]</scope>
    <source>
        <strain evidence="10 11">DCY84</strain>
    </source>
</reference>
<name>A0A1B1N658_9BACL</name>
<comment type="function">
    <text evidence="8">Transfers the 4'-phosphopantetheine moiety from coenzyme A to a Ser of acyl-carrier-protein.</text>
</comment>
<keyword evidence="3 8" id="KW-0479">Metal-binding</keyword>
<keyword evidence="11" id="KW-1185">Reference proteome</keyword>
<dbReference type="Gene3D" id="3.90.470.20">
    <property type="entry name" value="4'-phosphopantetheinyl transferase domain"/>
    <property type="match status" value="1"/>
</dbReference>
<keyword evidence="6 8" id="KW-0443">Lipid metabolism</keyword>
<evidence type="ECO:0000259" key="9">
    <source>
        <dbReference type="Pfam" id="PF01648"/>
    </source>
</evidence>
<sequence length="139" mass="15056">MIYGIGHDVVEIERMNRILKGSSGGRFLQRILTAAERELPGAASRKAEFAAGRFAAKEAVSKAFGCGIGAKLAFDDIEILPDEAGKPRVTLNPKAWDRLGWTGKARPEIHISITHERSLASAFCVLERAEGGLPEDRLG</sequence>
<dbReference type="SUPFAM" id="SSF56214">
    <property type="entry name" value="4'-phosphopantetheinyl transferase"/>
    <property type="match status" value="1"/>
</dbReference>
<dbReference type="AlphaFoldDB" id="A0A1B1N658"/>
<evidence type="ECO:0000256" key="8">
    <source>
        <dbReference type="HAMAP-Rule" id="MF_00101"/>
    </source>
</evidence>
<evidence type="ECO:0000256" key="7">
    <source>
        <dbReference type="ARBA" id="ARBA00023160"/>
    </source>
</evidence>
<dbReference type="GO" id="GO:0000287">
    <property type="term" value="F:magnesium ion binding"/>
    <property type="evidence" value="ECO:0007669"/>
    <property type="project" value="UniProtKB-UniRule"/>
</dbReference>
<dbReference type="NCBIfam" id="TIGR00516">
    <property type="entry name" value="acpS"/>
    <property type="match status" value="1"/>
</dbReference>
<evidence type="ECO:0000313" key="11">
    <source>
        <dbReference type="Proteomes" id="UP000092573"/>
    </source>
</evidence>
<dbReference type="GO" id="GO:0006633">
    <property type="term" value="P:fatty acid biosynthetic process"/>
    <property type="evidence" value="ECO:0007669"/>
    <property type="project" value="UniProtKB-UniRule"/>
</dbReference>
<organism evidence="10 11">
    <name type="scientific">Paenibacillus yonginensis</name>
    <dbReference type="NCBI Taxonomy" id="1462996"/>
    <lineage>
        <taxon>Bacteria</taxon>
        <taxon>Bacillati</taxon>
        <taxon>Bacillota</taxon>
        <taxon>Bacilli</taxon>
        <taxon>Bacillales</taxon>
        <taxon>Paenibacillaceae</taxon>
        <taxon>Paenibacillus</taxon>
    </lineage>
</organism>
<dbReference type="EC" id="2.7.8.7" evidence="8"/>
<comment type="subcellular location">
    <subcellularLocation>
        <location evidence="8">Cytoplasm</location>
    </subcellularLocation>
</comment>
<evidence type="ECO:0000256" key="1">
    <source>
        <dbReference type="ARBA" id="ARBA00022516"/>
    </source>
</evidence>
<dbReference type="KEGG" id="pyg:AWM70_21980"/>
<proteinExistence type="inferred from homology"/>
<dbReference type="EMBL" id="CP014167">
    <property type="protein sequence ID" value="ANS76920.1"/>
    <property type="molecule type" value="Genomic_DNA"/>
</dbReference>
<dbReference type="GO" id="GO:0005737">
    <property type="term" value="C:cytoplasm"/>
    <property type="evidence" value="ECO:0007669"/>
    <property type="project" value="UniProtKB-SubCell"/>
</dbReference>
<keyword evidence="4 8" id="KW-0276">Fatty acid metabolism</keyword>
<dbReference type="NCBIfam" id="TIGR00556">
    <property type="entry name" value="pantethn_trn"/>
    <property type="match status" value="1"/>
</dbReference>
<keyword evidence="1 8" id="KW-0444">Lipid biosynthesis</keyword>
<gene>
    <name evidence="8" type="primary">acpS</name>
    <name evidence="10" type="ORF">AWM70_21980</name>
</gene>
<feature type="binding site" evidence="8">
    <location>
        <position position="58"/>
    </location>
    <ligand>
        <name>Mg(2+)</name>
        <dbReference type="ChEBI" id="CHEBI:18420"/>
    </ligand>
</feature>
<evidence type="ECO:0000256" key="4">
    <source>
        <dbReference type="ARBA" id="ARBA00022832"/>
    </source>
</evidence>
<dbReference type="Proteomes" id="UP000092573">
    <property type="component" value="Chromosome"/>
</dbReference>
<feature type="binding site" evidence="8">
    <location>
        <position position="8"/>
    </location>
    <ligand>
        <name>Mg(2+)</name>
        <dbReference type="ChEBI" id="CHEBI:18420"/>
    </ligand>
</feature>